<keyword evidence="2" id="KW-0472">Membrane</keyword>
<keyword evidence="2" id="KW-1133">Transmembrane helix</keyword>
<feature type="transmembrane region" description="Helical" evidence="2">
    <location>
        <begin position="91"/>
        <end position="108"/>
    </location>
</feature>
<feature type="transmembrane region" description="Helical" evidence="2">
    <location>
        <begin position="51"/>
        <end position="70"/>
    </location>
</feature>
<gene>
    <name evidence="3" type="ORF">MUN33_04240</name>
</gene>
<proteinExistence type="predicted"/>
<protein>
    <submittedName>
        <fullName evidence="3">Uncharacterized protein</fullName>
    </submittedName>
</protein>
<accession>A0A9X1WGB3</accession>
<evidence type="ECO:0000256" key="2">
    <source>
        <dbReference type="SAM" id="Phobius"/>
    </source>
</evidence>
<evidence type="ECO:0000256" key="1">
    <source>
        <dbReference type="SAM" id="MobiDB-lite"/>
    </source>
</evidence>
<feature type="transmembrane region" description="Helical" evidence="2">
    <location>
        <begin position="114"/>
        <end position="131"/>
    </location>
</feature>
<comment type="caution">
    <text evidence="3">The sequence shown here is derived from an EMBL/GenBank/DDBJ whole genome shotgun (WGS) entry which is preliminary data.</text>
</comment>
<keyword evidence="4" id="KW-1185">Reference proteome</keyword>
<sequence length="151" mass="16161">MARSTNHPVPSSDDPVNPTPATPRPLRAGVAVLIGAGVGALATPLPTGVRVVLMLVFLAAGLLSLFSHPYRRDVRAAVEARGDRYTTRVKQVVPLFPLWLALMLVPAFEFDNWAVAVIVWAVAGGYAWQVVPRLDGTRELEDIAAAEARAA</sequence>
<dbReference type="RefSeq" id="WP_244803662.1">
    <property type="nucleotide sequence ID" value="NZ_JALIEA010000011.1"/>
</dbReference>
<reference evidence="3" key="1">
    <citation type="submission" date="2022-04" db="EMBL/GenBank/DDBJ databases">
        <title>Corynebacterium kalidii LD5P10.</title>
        <authorList>
            <person name="Sun J.Q."/>
        </authorList>
    </citation>
    <scope>NUCLEOTIDE SEQUENCE</scope>
    <source>
        <strain evidence="3">LD5P10</strain>
    </source>
</reference>
<evidence type="ECO:0000313" key="3">
    <source>
        <dbReference type="EMBL" id="MCJ7857928.1"/>
    </source>
</evidence>
<name>A0A9X1WGB3_9CORY</name>
<feature type="region of interest" description="Disordered" evidence="1">
    <location>
        <begin position="1"/>
        <end position="21"/>
    </location>
</feature>
<organism evidence="3 4">
    <name type="scientific">Corynebacterium kalidii</name>
    <dbReference type="NCBI Taxonomy" id="2931982"/>
    <lineage>
        <taxon>Bacteria</taxon>
        <taxon>Bacillati</taxon>
        <taxon>Actinomycetota</taxon>
        <taxon>Actinomycetes</taxon>
        <taxon>Mycobacteriales</taxon>
        <taxon>Corynebacteriaceae</taxon>
        <taxon>Corynebacterium</taxon>
    </lineage>
</organism>
<dbReference type="AlphaFoldDB" id="A0A9X1WGB3"/>
<keyword evidence="2" id="KW-0812">Transmembrane</keyword>
<dbReference type="EMBL" id="JALIEA010000011">
    <property type="protein sequence ID" value="MCJ7857928.1"/>
    <property type="molecule type" value="Genomic_DNA"/>
</dbReference>
<evidence type="ECO:0000313" key="4">
    <source>
        <dbReference type="Proteomes" id="UP001139207"/>
    </source>
</evidence>
<dbReference type="Proteomes" id="UP001139207">
    <property type="component" value="Unassembled WGS sequence"/>
</dbReference>